<gene>
    <name evidence="1" type="ORF">MENTE1834_LOCUS5755</name>
</gene>
<reference evidence="1" key="1">
    <citation type="submission" date="2023-11" db="EMBL/GenBank/DDBJ databases">
        <authorList>
            <person name="Poullet M."/>
        </authorList>
    </citation>
    <scope>NUCLEOTIDE SEQUENCE</scope>
    <source>
        <strain evidence="1">E1834</strain>
    </source>
</reference>
<name>A0ACB0Y084_MELEN</name>
<accession>A0ACB0Y084</accession>
<sequence>MSFFRLALIFTFHHSVEATSCDQAFNLSAFLKQLMLYSIVKEICAADLVAPKSKLHSDNIRRLLDLISSSEAIFRIDCSEKRRIRNLTTFMFSGVTAVTGQTLRGWS</sequence>
<dbReference type="EMBL" id="CAVMJV010000004">
    <property type="protein sequence ID" value="CAK5025332.1"/>
    <property type="molecule type" value="Genomic_DNA"/>
</dbReference>
<dbReference type="Proteomes" id="UP001497535">
    <property type="component" value="Unassembled WGS sequence"/>
</dbReference>
<organism evidence="1 2">
    <name type="scientific">Meloidogyne enterolobii</name>
    <name type="common">Root-knot nematode worm</name>
    <name type="synonym">Meloidogyne mayaguensis</name>
    <dbReference type="NCBI Taxonomy" id="390850"/>
    <lineage>
        <taxon>Eukaryota</taxon>
        <taxon>Metazoa</taxon>
        <taxon>Ecdysozoa</taxon>
        <taxon>Nematoda</taxon>
        <taxon>Chromadorea</taxon>
        <taxon>Rhabditida</taxon>
        <taxon>Tylenchina</taxon>
        <taxon>Tylenchomorpha</taxon>
        <taxon>Tylenchoidea</taxon>
        <taxon>Meloidogynidae</taxon>
        <taxon>Meloidogyninae</taxon>
        <taxon>Meloidogyne</taxon>
    </lineage>
</organism>
<proteinExistence type="predicted"/>
<keyword evidence="2" id="KW-1185">Reference proteome</keyword>
<evidence type="ECO:0000313" key="2">
    <source>
        <dbReference type="Proteomes" id="UP001497535"/>
    </source>
</evidence>
<protein>
    <submittedName>
        <fullName evidence="1">Uncharacterized protein</fullName>
    </submittedName>
</protein>
<comment type="caution">
    <text evidence="1">The sequence shown here is derived from an EMBL/GenBank/DDBJ whole genome shotgun (WGS) entry which is preliminary data.</text>
</comment>
<evidence type="ECO:0000313" key="1">
    <source>
        <dbReference type="EMBL" id="CAK5025332.1"/>
    </source>
</evidence>